<feature type="transmembrane region" description="Helical" evidence="1">
    <location>
        <begin position="84"/>
        <end position="104"/>
    </location>
</feature>
<dbReference type="InterPro" id="IPR005530">
    <property type="entry name" value="SPW"/>
</dbReference>
<dbReference type="Pfam" id="PF03779">
    <property type="entry name" value="SPW"/>
    <property type="match status" value="1"/>
</dbReference>
<feature type="transmembrane region" description="Helical" evidence="1">
    <location>
        <begin position="35"/>
        <end position="54"/>
    </location>
</feature>
<evidence type="ECO:0000256" key="1">
    <source>
        <dbReference type="SAM" id="Phobius"/>
    </source>
</evidence>
<evidence type="ECO:0000259" key="2">
    <source>
        <dbReference type="Pfam" id="PF03779"/>
    </source>
</evidence>
<organism evidence="3 4">
    <name type="scientific">Nocardioides astragali</name>
    <dbReference type="NCBI Taxonomy" id="1776736"/>
    <lineage>
        <taxon>Bacteria</taxon>
        <taxon>Bacillati</taxon>
        <taxon>Actinomycetota</taxon>
        <taxon>Actinomycetes</taxon>
        <taxon>Propionibacteriales</taxon>
        <taxon>Nocardioidaceae</taxon>
        <taxon>Nocardioides</taxon>
    </lineage>
</organism>
<accession>A0ABW2N9S4</accession>
<feature type="transmembrane region" description="Helical" evidence="1">
    <location>
        <begin position="61"/>
        <end position="78"/>
    </location>
</feature>
<evidence type="ECO:0000313" key="4">
    <source>
        <dbReference type="Proteomes" id="UP001596524"/>
    </source>
</evidence>
<gene>
    <name evidence="3" type="ORF">ACFQO6_20670</name>
</gene>
<keyword evidence="1" id="KW-0812">Transmembrane</keyword>
<evidence type="ECO:0000313" key="3">
    <source>
        <dbReference type="EMBL" id="MFC7362695.1"/>
    </source>
</evidence>
<name>A0ABW2N9S4_9ACTN</name>
<keyword evidence="4" id="KW-1185">Reference proteome</keyword>
<sequence length="121" mass="13321">MQKWTRWQAWVALLAGAYAALSPLWTRTNDDATWTMVALGVVTAAIALWSLAMSEDRISEYVLMLMGVLFIASPWVMGFERLDAMAMTAWVVGAITFVAGVLGMPQVESKMHMGHHGPIAH</sequence>
<protein>
    <submittedName>
        <fullName evidence="3">SPW repeat protein</fullName>
    </submittedName>
</protein>
<reference evidence="4" key="1">
    <citation type="journal article" date="2019" name="Int. J. Syst. Evol. Microbiol.">
        <title>The Global Catalogue of Microorganisms (GCM) 10K type strain sequencing project: providing services to taxonomists for standard genome sequencing and annotation.</title>
        <authorList>
            <consortium name="The Broad Institute Genomics Platform"/>
            <consortium name="The Broad Institute Genome Sequencing Center for Infectious Disease"/>
            <person name="Wu L."/>
            <person name="Ma J."/>
        </authorList>
    </citation>
    <scope>NUCLEOTIDE SEQUENCE [LARGE SCALE GENOMIC DNA]</scope>
    <source>
        <strain evidence="4">FCH27</strain>
    </source>
</reference>
<dbReference type="Proteomes" id="UP001596524">
    <property type="component" value="Unassembled WGS sequence"/>
</dbReference>
<dbReference type="RefSeq" id="WP_255888890.1">
    <property type="nucleotide sequence ID" value="NZ_JAFMZM010000001.1"/>
</dbReference>
<keyword evidence="1" id="KW-1133">Transmembrane helix</keyword>
<keyword evidence="1" id="KW-0472">Membrane</keyword>
<proteinExistence type="predicted"/>
<dbReference type="EMBL" id="JBHTCH010000025">
    <property type="protein sequence ID" value="MFC7362695.1"/>
    <property type="molecule type" value="Genomic_DNA"/>
</dbReference>
<comment type="caution">
    <text evidence="3">The sequence shown here is derived from an EMBL/GenBank/DDBJ whole genome shotgun (WGS) entry which is preliminary data.</text>
</comment>
<feature type="domain" description="SPW repeat-containing integral membrane" evidence="2">
    <location>
        <begin position="7"/>
        <end position="100"/>
    </location>
</feature>